<evidence type="ECO:0000313" key="3">
    <source>
        <dbReference type="Proteomes" id="UP000574390"/>
    </source>
</evidence>
<gene>
    <name evidence="2" type="primary">KUP3_1</name>
    <name evidence="2" type="ORF">FOZ62_009528</name>
</gene>
<dbReference type="EMBL" id="JABANM010037867">
    <property type="protein sequence ID" value="KAF4680029.1"/>
    <property type="molecule type" value="Genomic_DNA"/>
</dbReference>
<name>A0A7J6N7X8_PEROL</name>
<dbReference type="AlphaFoldDB" id="A0A7J6N7X8"/>
<reference evidence="2 3" key="1">
    <citation type="submission" date="2020-04" db="EMBL/GenBank/DDBJ databases">
        <title>Perkinsus olseni comparative genomics.</title>
        <authorList>
            <person name="Bogema D.R."/>
        </authorList>
    </citation>
    <scope>NUCLEOTIDE SEQUENCE [LARGE SCALE GENOMIC DNA]</scope>
    <source>
        <strain evidence="2">ATCC PRA-205</strain>
    </source>
</reference>
<feature type="domain" description="K+ potassium transporter C-terminal" evidence="1">
    <location>
        <begin position="44"/>
        <end position="212"/>
    </location>
</feature>
<sequence>MLTWRYGRYCTGKAYTELAAQEGSLSSLSGLVLQQQARTLRLSPGTGVFMSPTVEKLKGESLPAALSLYNRITNGVHQRTVLLSVSFNSLTPFVDQSQRVEVERLSEHIWAARVTFGYAEPLSEVNMGVVVRDDILPIIKQNVENDATVRRRPQAASQQLDMLFSEERNEEAEQMLAKDAIEGEQGFDEGDNIWFYMHREKVMSKPGSNILRRT</sequence>
<comment type="caution">
    <text evidence="2">The sequence shown here is derived from an EMBL/GenBank/DDBJ whole genome shotgun (WGS) entry which is preliminary data.</text>
</comment>
<feature type="non-terminal residue" evidence="2">
    <location>
        <position position="1"/>
    </location>
</feature>
<evidence type="ECO:0000259" key="1">
    <source>
        <dbReference type="Pfam" id="PF22776"/>
    </source>
</evidence>
<evidence type="ECO:0000313" key="2">
    <source>
        <dbReference type="EMBL" id="KAF4680029.1"/>
    </source>
</evidence>
<protein>
    <submittedName>
        <fullName evidence="2">Putative potassium transport system protein kup 3</fullName>
    </submittedName>
</protein>
<dbReference type="InterPro" id="IPR053952">
    <property type="entry name" value="K_trans_C"/>
</dbReference>
<dbReference type="Pfam" id="PF22776">
    <property type="entry name" value="K_trans_C"/>
    <property type="match status" value="1"/>
</dbReference>
<proteinExistence type="predicted"/>
<organism evidence="2 3">
    <name type="scientific">Perkinsus olseni</name>
    <name type="common">Perkinsus atlanticus</name>
    <dbReference type="NCBI Taxonomy" id="32597"/>
    <lineage>
        <taxon>Eukaryota</taxon>
        <taxon>Sar</taxon>
        <taxon>Alveolata</taxon>
        <taxon>Perkinsozoa</taxon>
        <taxon>Perkinsea</taxon>
        <taxon>Perkinsida</taxon>
        <taxon>Perkinsidae</taxon>
        <taxon>Perkinsus</taxon>
    </lineage>
</organism>
<accession>A0A7J6N7X8</accession>
<dbReference type="Proteomes" id="UP000574390">
    <property type="component" value="Unassembled WGS sequence"/>
</dbReference>